<evidence type="ECO:0000313" key="6">
    <source>
        <dbReference type="EMBL" id="CAL4784522.1"/>
    </source>
</evidence>
<dbReference type="EMBL" id="CAMXCT010002304">
    <property type="protein sequence ID" value="CAI3997210.1"/>
    <property type="molecule type" value="Genomic_DNA"/>
</dbReference>
<proteinExistence type="predicted"/>
<sequence>MVMMRPSCVRWWLLPFFCTGCVALVRSADASAAAELSDGASARLKDAEVDPYDAEDYEHQYNEPAPITLDGCVAWFKAEEAAMPWPSVVGSHEGKVVGNKAEASLEVGHGAKQNVKFLRGDEKTRFDFGEVLAETYTICSVTRYTGEPYGRILQGSQENWLHGQSKKNTGVSCAAQETPDNLDREDWVVVCASSDDSDALVNGEKVSQKHCGNVKVKQNLVINHGSKWKEVSSWAVMEVIVWNKVLDAGNMTQASNYLLSKLAAGVNEDYKITAPHGNCNGRRVQVQLQLSPEGWRHNADGGDPSDKSSYPASGEAFGAVKILDDSFQVVSEKGPDELSPWAHSSLRGKAFVLMGNHQGPQTLSFFAIDRNLTVRVWVNGTEFKDVELAHGTSGYVRGQFRFARILAMGTSNFLMFMSGEDQKFSSPVAPAAKTIYGSCAGDWHVTSLKGNATSIKQECSDGTSNIYEASTVNWKSHNAIRGTSSSSLLAADAVPGWYKSTEVYKTCNATCAAADLVCSTDSSLLSSSGKMKVAMTALEETCSTVEDPQNGTKAGTFRMGDEGIICSPANAKTPLNCHLEAPADATRICFCKGEDDVYKLAPKGSNVCPDQYRAIESAKDCEDAAKAGMQGLPPPSKWEKNDPNNQGSPSSCFKDLETGKVRFNSISMRGFEELDSWQTADHRKICKKAFSGPEAEPSCKFTALEDQVFLGGVSYDKDGGSSAITFMPPGVFQMETKMPFGITEIKLISDKNATCKIKGKNYKLYGNLGVFSLRLKDRNLQAMDLIACNQNVMAVGFKNISTEPDVSTEPRLNLLGATACHAAYMRGVGGLVLDNVLHWEPGFVFVKTLEKNELDNVATISKEEFDLLVEPYNKYPVVKRICPSCAATHTEIVYRRYTALSGFSPYESMACSWGEDTKNVEGKDLQALQQSKRCLRGRGGPGESLGSRVVSRSNPSVKFATAAVLELEIVGTTGKYAALQPMGNPKRPCGDLWRQDTKKWSVCSYNSSRGFPGECGPTSLVSEQWNSIPVNAGVDAGSSDGKCTTDVGGRAASFYNFLPIVPQKFRLGLSVDQDGKITSLGEVEFNRRFQQSRYHIILRTCQSCRKSHRHIFYRRLTSTDTYEPFKSLACDWQSAADNIFLVDFKLYSDLQDALADNNPWDFCGFDGSGFPGSCSSEGKARTGQANYIPVTGCEANVTGNNVTGKAVTFELFEDEEMEVEELQAEAEEETEEVRDAVLPSGTVAAEGLTAWFRSEDAGPTWKSSVGSFKAEVNNGLVRSGMRHYGAEMKHIYGDSQASFGFGDILPSTYTICSLSAYTGIAQGKILRAEEWWHGHANGMAGSVFYGGKWVRNEETLNGTRSWIALCASNQQDYVFLDGVQRAANFVGVGGHSLVGINDGPRKEHSDWALAEVITWDRVLTRTEMVEVQNYLRAKAKVCQPEQAAQCDSAPCVSLFVGPNKHNVIFRNADGTATVKTYLGAEIPCICKGHCLGLVGSWRCDGGPYGGYYTITPGYADDWTPETNRDSILLCTVARPIWRKKGEFSSMALEVGNAKTMLQETSFSLTATVRRDSGGGPLTLFSSGHDTSIPSVDLRVVSKSDLTFSFSFSGKSCETAVTEGSREGEWQHLAFVYDWEKCLGEATRDLPGEDPGVENIMMMMIIIYFFLFIFFKCKYMSIYKCMYIYIYNVFIIYSIIFVYIVINYV</sequence>
<dbReference type="Gene3D" id="2.60.120.200">
    <property type="match status" value="1"/>
</dbReference>
<evidence type="ECO:0000313" key="5">
    <source>
        <dbReference type="EMBL" id="CAL1150585.1"/>
    </source>
</evidence>
<feature type="signal peptide" evidence="3">
    <location>
        <begin position="1"/>
        <end position="23"/>
    </location>
</feature>
<comment type="caution">
    <text evidence="4">The sequence shown here is derived from an EMBL/GenBank/DDBJ whole genome shotgun (WGS) entry which is preliminary data.</text>
</comment>
<keyword evidence="2" id="KW-0472">Membrane</keyword>
<dbReference type="OrthoDB" id="415072at2759"/>
<reference evidence="4" key="1">
    <citation type="submission" date="2022-10" db="EMBL/GenBank/DDBJ databases">
        <authorList>
            <person name="Chen Y."/>
            <person name="Dougan E. K."/>
            <person name="Chan C."/>
            <person name="Rhodes N."/>
            <person name="Thang M."/>
        </authorList>
    </citation>
    <scope>NUCLEOTIDE SEQUENCE</scope>
</reference>
<keyword evidence="7" id="KW-1185">Reference proteome</keyword>
<feature type="transmembrane region" description="Helical" evidence="2">
    <location>
        <begin position="1651"/>
        <end position="1670"/>
    </location>
</feature>
<reference evidence="5" key="2">
    <citation type="submission" date="2024-04" db="EMBL/GenBank/DDBJ databases">
        <authorList>
            <person name="Chen Y."/>
            <person name="Shah S."/>
            <person name="Dougan E. K."/>
            <person name="Thang M."/>
            <person name="Chan C."/>
        </authorList>
    </citation>
    <scope>NUCLEOTIDE SEQUENCE [LARGE SCALE GENOMIC DNA]</scope>
</reference>
<dbReference type="InterPro" id="IPR013320">
    <property type="entry name" value="ConA-like_dom_sf"/>
</dbReference>
<dbReference type="Proteomes" id="UP001152797">
    <property type="component" value="Unassembled WGS sequence"/>
</dbReference>
<evidence type="ECO:0000256" key="3">
    <source>
        <dbReference type="SAM" id="SignalP"/>
    </source>
</evidence>
<keyword evidence="2" id="KW-0812">Transmembrane</keyword>
<keyword evidence="2" id="KW-1133">Transmembrane helix</keyword>
<evidence type="ECO:0000256" key="2">
    <source>
        <dbReference type="SAM" id="Phobius"/>
    </source>
</evidence>
<evidence type="ECO:0000313" key="4">
    <source>
        <dbReference type="EMBL" id="CAI3997210.1"/>
    </source>
</evidence>
<organism evidence="4">
    <name type="scientific">Cladocopium goreaui</name>
    <dbReference type="NCBI Taxonomy" id="2562237"/>
    <lineage>
        <taxon>Eukaryota</taxon>
        <taxon>Sar</taxon>
        <taxon>Alveolata</taxon>
        <taxon>Dinophyceae</taxon>
        <taxon>Suessiales</taxon>
        <taxon>Symbiodiniaceae</taxon>
        <taxon>Cladocopium</taxon>
    </lineage>
</organism>
<evidence type="ECO:0000313" key="7">
    <source>
        <dbReference type="Proteomes" id="UP001152797"/>
    </source>
</evidence>
<dbReference type="EMBL" id="CAMXCT020002304">
    <property type="protein sequence ID" value="CAL1150585.1"/>
    <property type="molecule type" value="Genomic_DNA"/>
</dbReference>
<protein>
    <submittedName>
        <fullName evidence="6">PPPDE domain-containing protein</fullName>
    </submittedName>
</protein>
<evidence type="ECO:0000256" key="1">
    <source>
        <dbReference type="SAM" id="MobiDB-lite"/>
    </source>
</evidence>
<feature type="chain" id="PRO_5043270790" evidence="3">
    <location>
        <begin position="24"/>
        <end position="1704"/>
    </location>
</feature>
<name>A0A9P1CTJ3_9DINO</name>
<keyword evidence="3" id="KW-0732">Signal</keyword>
<feature type="transmembrane region" description="Helical" evidence="2">
    <location>
        <begin position="1682"/>
        <end position="1701"/>
    </location>
</feature>
<gene>
    <name evidence="4" type="ORF">C1SCF055_LOCUS23616</name>
</gene>
<accession>A0A9P1CTJ3</accession>
<feature type="region of interest" description="Disordered" evidence="1">
    <location>
        <begin position="626"/>
        <end position="651"/>
    </location>
</feature>
<dbReference type="SUPFAM" id="SSF49899">
    <property type="entry name" value="Concanavalin A-like lectins/glucanases"/>
    <property type="match status" value="1"/>
</dbReference>
<dbReference type="EMBL" id="CAMXCT030002304">
    <property type="protein sequence ID" value="CAL4784522.1"/>
    <property type="molecule type" value="Genomic_DNA"/>
</dbReference>